<dbReference type="SMART" id="SM00864">
    <property type="entry name" value="Tubulin"/>
    <property type="match status" value="1"/>
</dbReference>
<dbReference type="RefSeq" id="WP_132547937.1">
    <property type="nucleotide sequence ID" value="NZ_SMAA01000004.1"/>
</dbReference>
<sequence length="371" mass="39887">MQRENIQGTVVNIKVVGVGGGGNSVLKRIAEGDHPQMELIAINTDRKQLQTLERSGIKVLQIGDNLTRGLGSGGRVSLGQEAAASEETAIKELLTGADLIFITAGMGEGTGTGAAPVVAEFAHAMGILTIGVVTTPFSFEGSRKKKTAAAGVDAMRPFLDALIVIENDKLLELRSTNKHMSLLNAFHMADSVLRQAIRCVSELILTVGVINVDFADVRSIFKQNGNSEALLGIGEGNGAVDAVKMAIESPLIERSVNGARGIILNITGDQTLSLFEVNEATKFVYESTSSDVNIILGTVIDEHLDGKVRATVIATDFMDDEIRTQPKENKEKAEKKEKVIAAPELPVFMQKKNTDNIDKLIFDIEKINKKH</sequence>
<keyword evidence="2 5" id="KW-0547">Nucleotide-binding</keyword>
<evidence type="ECO:0000256" key="4">
    <source>
        <dbReference type="ARBA" id="ARBA00023210"/>
    </source>
</evidence>
<comment type="caution">
    <text evidence="5">Lacks conserved residue(s) required for the propagation of feature annotation.</text>
</comment>
<dbReference type="GO" id="GO:0051258">
    <property type="term" value="P:protein polymerization"/>
    <property type="evidence" value="ECO:0007669"/>
    <property type="project" value="UniProtKB-UniRule"/>
</dbReference>
<dbReference type="NCBIfam" id="TIGR00065">
    <property type="entry name" value="ftsZ"/>
    <property type="match status" value="1"/>
</dbReference>
<comment type="caution">
    <text evidence="9">The sequence shown here is derived from an EMBL/GenBank/DDBJ whole genome shotgun (WGS) entry which is preliminary data.</text>
</comment>
<dbReference type="Gene3D" id="3.40.50.1440">
    <property type="entry name" value="Tubulin/FtsZ, GTPase domain"/>
    <property type="match status" value="1"/>
</dbReference>
<proteinExistence type="inferred from homology"/>
<keyword evidence="4 5" id="KW-0717">Septation</keyword>
<evidence type="ECO:0000259" key="7">
    <source>
        <dbReference type="SMART" id="SM00864"/>
    </source>
</evidence>
<comment type="function">
    <text evidence="5">Essential cell division protein that forms a contractile ring structure (Z ring) at the future cell division site. The regulation of the ring assembly controls the timing and the location of cell division. One of the functions of the FtsZ ring is to recruit other cell division proteins to the septum to produce a new cell wall between the dividing cells. Binds GTP and shows GTPase activity.</text>
</comment>
<dbReference type="PRINTS" id="PR00423">
    <property type="entry name" value="CELLDVISFTSZ"/>
</dbReference>
<dbReference type="InterPro" id="IPR036525">
    <property type="entry name" value="Tubulin/FtsZ_GTPase_sf"/>
</dbReference>
<dbReference type="Gene3D" id="3.30.1330.20">
    <property type="entry name" value="Tubulin/FtsZ, C-terminal domain"/>
    <property type="match status" value="1"/>
</dbReference>
<dbReference type="Pfam" id="PF12327">
    <property type="entry name" value="FtsZ_C"/>
    <property type="match status" value="1"/>
</dbReference>
<gene>
    <name evidence="5" type="primary">ftsZ</name>
    <name evidence="9" type="ORF">EDC37_10458</name>
</gene>
<dbReference type="SUPFAM" id="SSF52490">
    <property type="entry name" value="Tubulin nucleotide-binding domain-like"/>
    <property type="match status" value="1"/>
</dbReference>
<dbReference type="InterPro" id="IPR018316">
    <property type="entry name" value="Tubulin/FtsZ_2-layer-sand-dom"/>
</dbReference>
<keyword evidence="5" id="KW-0963">Cytoplasm</keyword>
<dbReference type="PANTHER" id="PTHR30314:SF3">
    <property type="entry name" value="MITOCHONDRIAL DIVISION PROTEIN FSZA"/>
    <property type="match status" value="1"/>
</dbReference>
<dbReference type="Proteomes" id="UP000295188">
    <property type="component" value="Unassembled WGS sequence"/>
</dbReference>
<dbReference type="InterPro" id="IPR024757">
    <property type="entry name" value="FtsZ_C"/>
</dbReference>
<dbReference type="GO" id="GO:0043093">
    <property type="term" value="P:FtsZ-dependent cytokinesis"/>
    <property type="evidence" value="ECO:0007669"/>
    <property type="project" value="UniProtKB-UniRule"/>
</dbReference>
<dbReference type="SUPFAM" id="SSF55307">
    <property type="entry name" value="Tubulin C-terminal domain-like"/>
    <property type="match status" value="1"/>
</dbReference>
<evidence type="ECO:0000256" key="3">
    <source>
        <dbReference type="ARBA" id="ARBA00023134"/>
    </source>
</evidence>
<dbReference type="Pfam" id="PF00091">
    <property type="entry name" value="Tubulin"/>
    <property type="match status" value="1"/>
</dbReference>
<evidence type="ECO:0000256" key="6">
    <source>
        <dbReference type="NCBIfam" id="TIGR00065"/>
    </source>
</evidence>
<evidence type="ECO:0000313" key="10">
    <source>
        <dbReference type="Proteomes" id="UP000295188"/>
    </source>
</evidence>
<feature type="binding site" evidence="5">
    <location>
        <position position="190"/>
    </location>
    <ligand>
        <name>GTP</name>
        <dbReference type="ChEBI" id="CHEBI:37565"/>
    </ligand>
</feature>
<accession>A0A4R3KBC8</accession>
<evidence type="ECO:0000259" key="8">
    <source>
        <dbReference type="SMART" id="SM00865"/>
    </source>
</evidence>
<keyword evidence="5" id="KW-0131">Cell cycle</keyword>
<comment type="subcellular location">
    <subcellularLocation>
        <location evidence="5">Cytoplasm</location>
    </subcellularLocation>
    <text evidence="5">Assembles at midcell at the inner surface of the cytoplasmic membrane.</text>
</comment>
<keyword evidence="10" id="KW-1185">Reference proteome</keyword>
<dbReference type="OrthoDB" id="1668810at2"/>
<evidence type="ECO:0000256" key="5">
    <source>
        <dbReference type="HAMAP-Rule" id="MF_00909"/>
    </source>
</evidence>
<feature type="domain" description="Tubulin/FtsZ GTPase" evidence="7">
    <location>
        <begin position="12"/>
        <end position="208"/>
    </location>
</feature>
<dbReference type="InterPro" id="IPR008280">
    <property type="entry name" value="Tub_FtsZ_C"/>
</dbReference>
<reference evidence="9 10" key="1">
    <citation type="submission" date="2019-03" db="EMBL/GenBank/DDBJ databases">
        <title>Genomic Encyclopedia of Type Strains, Phase IV (KMG-IV): sequencing the most valuable type-strain genomes for metagenomic binning, comparative biology and taxonomic classification.</title>
        <authorList>
            <person name="Goeker M."/>
        </authorList>
    </citation>
    <scope>NUCLEOTIDE SEQUENCE [LARGE SCALE GENOMIC DNA]</scope>
    <source>
        <strain evidence="9 10">DSM 20467</strain>
    </source>
</reference>
<dbReference type="CDD" id="cd02201">
    <property type="entry name" value="FtsZ_type1"/>
    <property type="match status" value="1"/>
</dbReference>
<dbReference type="SMART" id="SM00865">
    <property type="entry name" value="Tubulin_C"/>
    <property type="match status" value="1"/>
</dbReference>
<dbReference type="GO" id="GO:0005737">
    <property type="term" value="C:cytoplasm"/>
    <property type="evidence" value="ECO:0007669"/>
    <property type="project" value="UniProtKB-SubCell"/>
</dbReference>
<dbReference type="InterPro" id="IPR037103">
    <property type="entry name" value="Tubulin/FtsZ-like_C"/>
</dbReference>
<dbReference type="GO" id="GO:0003924">
    <property type="term" value="F:GTPase activity"/>
    <property type="evidence" value="ECO:0007669"/>
    <property type="project" value="UniProtKB-UniRule"/>
</dbReference>
<evidence type="ECO:0000256" key="1">
    <source>
        <dbReference type="ARBA" id="ARBA00009690"/>
    </source>
</evidence>
<comment type="similarity">
    <text evidence="1 5">Belongs to the FtsZ family.</text>
</comment>
<keyword evidence="3 5" id="KW-0342">GTP-binding</keyword>
<evidence type="ECO:0000313" key="9">
    <source>
        <dbReference type="EMBL" id="TCS80456.1"/>
    </source>
</evidence>
<feature type="binding site" evidence="5">
    <location>
        <position position="140"/>
    </location>
    <ligand>
        <name>GTP</name>
        <dbReference type="ChEBI" id="CHEBI:37565"/>
    </ligand>
</feature>
<evidence type="ECO:0000256" key="2">
    <source>
        <dbReference type="ARBA" id="ARBA00022741"/>
    </source>
</evidence>
<dbReference type="HAMAP" id="MF_00909">
    <property type="entry name" value="FtsZ"/>
    <property type="match status" value="1"/>
</dbReference>
<dbReference type="GO" id="GO:0005525">
    <property type="term" value="F:GTP binding"/>
    <property type="evidence" value="ECO:0007669"/>
    <property type="project" value="UniProtKB-UniRule"/>
</dbReference>
<dbReference type="InterPro" id="IPR045061">
    <property type="entry name" value="FtsZ/CetZ"/>
</dbReference>
<dbReference type="PANTHER" id="PTHR30314">
    <property type="entry name" value="CELL DIVISION PROTEIN FTSZ-RELATED"/>
    <property type="match status" value="1"/>
</dbReference>
<feature type="binding site" evidence="5">
    <location>
        <begin position="109"/>
        <end position="111"/>
    </location>
    <ligand>
        <name>GTP</name>
        <dbReference type="ChEBI" id="CHEBI:37565"/>
    </ligand>
</feature>
<keyword evidence="5 9" id="KW-0132">Cell division</keyword>
<dbReference type="AlphaFoldDB" id="A0A4R3KBC8"/>
<dbReference type="GO" id="GO:0000917">
    <property type="term" value="P:division septum assembly"/>
    <property type="evidence" value="ECO:0007669"/>
    <property type="project" value="UniProtKB-KW"/>
</dbReference>
<name>A0A4R3KBC8_9FIRM</name>
<organism evidence="9 10">
    <name type="scientific">Pectinatus cerevisiiphilus</name>
    <dbReference type="NCBI Taxonomy" id="86956"/>
    <lineage>
        <taxon>Bacteria</taxon>
        <taxon>Bacillati</taxon>
        <taxon>Bacillota</taxon>
        <taxon>Negativicutes</taxon>
        <taxon>Selenomonadales</taxon>
        <taxon>Selenomonadaceae</taxon>
        <taxon>Pectinatus</taxon>
    </lineage>
</organism>
<protein>
    <recommendedName>
        <fullName evidence="5 6">Cell division protein FtsZ</fullName>
    </recommendedName>
</protein>
<feature type="binding site" evidence="5">
    <location>
        <position position="144"/>
    </location>
    <ligand>
        <name>GTP</name>
        <dbReference type="ChEBI" id="CHEBI:37565"/>
    </ligand>
</feature>
<comment type="subunit">
    <text evidence="5">Homodimer. Polymerizes to form a dynamic ring structure in a strictly GTP-dependent manner. Interacts directly with several other division proteins.</text>
</comment>
<dbReference type="InterPro" id="IPR000158">
    <property type="entry name" value="Cell_div_FtsZ"/>
</dbReference>
<dbReference type="InterPro" id="IPR003008">
    <property type="entry name" value="Tubulin_FtsZ_GTPase"/>
</dbReference>
<dbReference type="GO" id="GO:0032153">
    <property type="term" value="C:cell division site"/>
    <property type="evidence" value="ECO:0007669"/>
    <property type="project" value="UniProtKB-UniRule"/>
</dbReference>
<feature type="domain" description="Tubulin/FtsZ 2-layer sandwich" evidence="8">
    <location>
        <begin position="210"/>
        <end position="326"/>
    </location>
</feature>
<dbReference type="EMBL" id="SMAA01000004">
    <property type="protein sequence ID" value="TCS80456.1"/>
    <property type="molecule type" value="Genomic_DNA"/>
</dbReference>